<dbReference type="InterPro" id="IPR036921">
    <property type="entry name" value="PurM-like_N_sf"/>
</dbReference>
<keyword evidence="1" id="KW-0547">Nucleotide-binding</keyword>
<dbReference type="Gene3D" id="3.30.1330.10">
    <property type="entry name" value="PurM-like, N-terminal domain"/>
    <property type="match status" value="1"/>
</dbReference>
<dbReference type="Pfam" id="PF02769">
    <property type="entry name" value="AIRS_C"/>
    <property type="match status" value="1"/>
</dbReference>
<keyword evidence="1 4" id="KW-0418">Kinase</keyword>
<dbReference type="SUPFAM" id="SSF56042">
    <property type="entry name" value="PurM C-terminal domain-like"/>
    <property type="match status" value="1"/>
</dbReference>
<dbReference type="AlphaFoldDB" id="A0A084GQJ6"/>
<comment type="function">
    <text evidence="1">Catalyzes the ATP-dependent phosphorylation of thiamine-monophosphate (TMP) to form thiamine-pyrophosphate (TPP), the active form of vitamin B1.</text>
</comment>
<feature type="binding site" evidence="1">
    <location>
        <position position="67"/>
    </location>
    <ligand>
        <name>Mg(2+)</name>
        <dbReference type="ChEBI" id="CHEBI:18420"/>
        <label>3</label>
    </ligand>
</feature>
<feature type="binding site" evidence="1">
    <location>
        <position position="21"/>
    </location>
    <ligand>
        <name>Mg(2+)</name>
        <dbReference type="ChEBI" id="CHEBI:18420"/>
        <label>3</label>
    </ligand>
</feature>
<dbReference type="EMBL" id="JNVC02000010">
    <property type="protein sequence ID" value="KEZ49608.1"/>
    <property type="molecule type" value="Genomic_DNA"/>
</dbReference>
<dbReference type="EC" id="2.7.4.16" evidence="1"/>
<dbReference type="CDD" id="cd02194">
    <property type="entry name" value="ThiL"/>
    <property type="match status" value="1"/>
</dbReference>
<feature type="binding site" evidence="1">
    <location>
        <position position="141"/>
    </location>
    <ligand>
        <name>ATP</name>
        <dbReference type="ChEBI" id="CHEBI:30616"/>
    </ligand>
</feature>
<feature type="domain" description="PurM-like N-terminal" evidence="2">
    <location>
        <begin position="19"/>
        <end position="133"/>
    </location>
</feature>
<keyword evidence="1" id="KW-0460">Magnesium</keyword>
<dbReference type="GO" id="GO:0005524">
    <property type="term" value="F:ATP binding"/>
    <property type="evidence" value="ECO:0007669"/>
    <property type="project" value="UniProtKB-UniRule"/>
</dbReference>
<keyword evidence="1" id="KW-0784">Thiamine biosynthesis</keyword>
<dbReference type="InterPro" id="IPR006283">
    <property type="entry name" value="ThiL-like"/>
</dbReference>
<dbReference type="UniPathway" id="UPA00060">
    <property type="reaction ID" value="UER00142"/>
</dbReference>
<name>A0A084GQJ6_METID</name>
<gene>
    <name evidence="1" type="primary">thiL</name>
    <name evidence="4" type="ORF">GS18_0215205</name>
</gene>
<feature type="binding site" evidence="1">
    <location>
        <position position="209"/>
    </location>
    <ligand>
        <name>ATP</name>
        <dbReference type="ChEBI" id="CHEBI:30616"/>
    </ligand>
</feature>
<comment type="similarity">
    <text evidence="1">Belongs to the thiamine-monophosphate kinase family.</text>
</comment>
<feature type="binding site" evidence="1">
    <location>
        <position position="21"/>
    </location>
    <ligand>
        <name>Mg(2+)</name>
        <dbReference type="ChEBI" id="CHEBI:18420"/>
        <label>4</label>
    </ligand>
</feature>
<dbReference type="InterPro" id="IPR036676">
    <property type="entry name" value="PurM-like_C_sf"/>
</dbReference>
<organism evidence="4 5">
    <name type="scientific">Metabacillus indicus</name>
    <name type="common">Bacillus indicus</name>
    <dbReference type="NCBI Taxonomy" id="246786"/>
    <lineage>
        <taxon>Bacteria</taxon>
        <taxon>Bacillati</taxon>
        <taxon>Bacillota</taxon>
        <taxon>Bacilli</taxon>
        <taxon>Bacillales</taxon>
        <taxon>Bacillaceae</taxon>
        <taxon>Metabacillus</taxon>
    </lineage>
</organism>
<keyword evidence="1" id="KW-0808">Transferase</keyword>
<feature type="binding site" evidence="1">
    <location>
        <position position="207"/>
    </location>
    <ligand>
        <name>Mg(2+)</name>
        <dbReference type="ChEBI" id="CHEBI:18420"/>
        <label>3</label>
    </ligand>
</feature>
<dbReference type="GO" id="GO:0009030">
    <property type="term" value="F:thiamine-phosphate kinase activity"/>
    <property type="evidence" value="ECO:0007669"/>
    <property type="project" value="UniProtKB-UniRule"/>
</dbReference>
<comment type="miscellaneous">
    <text evidence="1">Reaction mechanism of ThiL seems to utilize a direct, inline transfer of the gamma-phosphate of ATP to TMP rather than a phosphorylated enzyme intermediate.</text>
</comment>
<proteinExistence type="inferred from homology"/>
<feature type="domain" description="PurM-like C-terminal" evidence="3">
    <location>
        <begin position="145"/>
        <end position="297"/>
    </location>
</feature>
<feature type="binding site" evidence="1">
    <location>
        <position position="115"/>
    </location>
    <ligand>
        <name>Mg(2+)</name>
        <dbReference type="ChEBI" id="CHEBI:18420"/>
        <label>1</label>
    </ligand>
</feature>
<evidence type="ECO:0000313" key="4">
    <source>
        <dbReference type="EMBL" id="KEZ49608.1"/>
    </source>
</evidence>
<dbReference type="InterPro" id="IPR010918">
    <property type="entry name" value="PurM-like_C_dom"/>
</dbReference>
<feature type="binding site" evidence="1">
    <location>
        <position position="38"/>
    </location>
    <ligand>
        <name>Mg(2+)</name>
        <dbReference type="ChEBI" id="CHEBI:18420"/>
        <label>2</label>
    </ligand>
</feature>
<accession>A0A084GQJ6</accession>
<keyword evidence="1" id="KW-0067">ATP-binding</keyword>
<dbReference type="SUPFAM" id="SSF55326">
    <property type="entry name" value="PurM N-terminal domain-like"/>
    <property type="match status" value="1"/>
</dbReference>
<comment type="caution">
    <text evidence="4">The sequence shown here is derived from an EMBL/GenBank/DDBJ whole genome shotgun (WGS) entry which is preliminary data.</text>
</comment>
<dbReference type="InterPro" id="IPR016188">
    <property type="entry name" value="PurM-like_N"/>
</dbReference>
<dbReference type="PANTHER" id="PTHR30270">
    <property type="entry name" value="THIAMINE-MONOPHOSPHATE KINASE"/>
    <property type="match status" value="1"/>
</dbReference>
<dbReference type="NCBIfam" id="TIGR01379">
    <property type="entry name" value="thiL"/>
    <property type="match status" value="1"/>
</dbReference>
<dbReference type="PIRSF" id="PIRSF005303">
    <property type="entry name" value="Thiam_monoph_kin"/>
    <property type="match status" value="1"/>
</dbReference>
<dbReference type="STRING" id="246786.GS18_0215205"/>
<dbReference type="Pfam" id="PF00586">
    <property type="entry name" value="AIRS"/>
    <property type="match status" value="1"/>
</dbReference>
<feature type="binding site" evidence="1">
    <location>
        <position position="97"/>
    </location>
    <ligand>
        <name>ATP</name>
        <dbReference type="ChEBI" id="CHEBI:30616"/>
    </ligand>
</feature>
<feature type="binding site" evidence="1">
    <location>
        <position position="313"/>
    </location>
    <ligand>
        <name>substrate</name>
    </ligand>
</feature>
<feature type="binding site" evidence="1">
    <location>
        <position position="37"/>
    </location>
    <ligand>
        <name>Mg(2+)</name>
        <dbReference type="ChEBI" id="CHEBI:18420"/>
        <label>1</label>
    </ligand>
</feature>
<comment type="pathway">
    <text evidence="1">Cofactor biosynthesis; thiamine diphosphate biosynthesis; thiamine diphosphate from thiamine phosphate: step 1/1.</text>
</comment>
<dbReference type="Proteomes" id="UP000028549">
    <property type="component" value="Unassembled WGS sequence"/>
</dbReference>
<feature type="binding site" evidence="1">
    <location>
        <position position="257"/>
    </location>
    <ligand>
        <name>substrate</name>
    </ligand>
</feature>
<keyword evidence="1" id="KW-0479">Metal-binding</keyword>
<protein>
    <recommendedName>
        <fullName evidence="1">Thiamine-monophosphate kinase</fullName>
        <shortName evidence="1">TMP kinase</shortName>
        <shortName evidence="1">Thiamine-phosphate kinase</shortName>
        <ecNumber evidence="1">2.7.4.16</ecNumber>
    </recommendedName>
</protein>
<sequence>MSRIRQDEVRQSGLVEGIGDDAALYGTKSDYLEVVCTDTMVEGVHFLKELSSPKEIGYKGLAVNVSDVAAMGGVPKYYLVAIAVPKTWSEQELAELYAGMDELAEPLRIDLIGGDTVSTSDKLVLTVTVVGEVKKGKQRLRKDARPGDAVFVTGTIGDSAAGLQALLGNLHPDRDAASFLINRHKRPVPQVKAGQIMSSADRVSLNDISDGLASELNEISESSCVKIVIDKTRLPMSDSMKSLNHEDAEKWMLFGGEDFELTGTVSRAVFTDLQKRCLAEGILLTEIGRVEEGPAGVFFTEDGKQTKLEKSGYNHFK</sequence>
<feature type="binding site" evidence="1">
    <location>
        <position position="45"/>
    </location>
    <ligand>
        <name>substrate</name>
    </ligand>
</feature>
<feature type="binding site" evidence="1">
    <location>
        <position position="210"/>
    </location>
    <ligand>
        <name>Mg(2+)</name>
        <dbReference type="ChEBI" id="CHEBI:18420"/>
        <label>5</label>
    </ligand>
</feature>
<keyword evidence="5" id="KW-1185">Reference proteome</keyword>
<evidence type="ECO:0000256" key="1">
    <source>
        <dbReference type="HAMAP-Rule" id="MF_02128"/>
    </source>
</evidence>
<feature type="binding site" evidence="1">
    <location>
        <position position="38"/>
    </location>
    <ligand>
        <name>Mg(2+)</name>
        <dbReference type="ChEBI" id="CHEBI:18420"/>
        <label>1</label>
    </ligand>
</feature>
<evidence type="ECO:0000259" key="2">
    <source>
        <dbReference type="Pfam" id="PF00586"/>
    </source>
</evidence>
<dbReference type="PANTHER" id="PTHR30270:SF0">
    <property type="entry name" value="THIAMINE-MONOPHOSPHATE KINASE"/>
    <property type="match status" value="1"/>
</dbReference>
<evidence type="ECO:0000259" key="3">
    <source>
        <dbReference type="Pfam" id="PF02769"/>
    </source>
</evidence>
<dbReference type="GO" id="GO:0009228">
    <property type="term" value="P:thiamine biosynthetic process"/>
    <property type="evidence" value="ECO:0007669"/>
    <property type="project" value="UniProtKB-KW"/>
</dbReference>
<dbReference type="Gene3D" id="3.90.650.10">
    <property type="entry name" value="PurM-like C-terminal domain"/>
    <property type="match status" value="1"/>
</dbReference>
<feature type="binding site" evidence="1">
    <location>
        <position position="67"/>
    </location>
    <ligand>
        <name>Mg(2+)</name>
        <dbReference type="ChEBI" id="CHEBI:18420"/>
        <label>4</label>
    </ligand>
</feature>
<reference evidence="4 5" key="1">
    <citation type="journal article" date="2005" name="Int. J. Syst. Evol. Microbiol.">
        <title>Bacillus cibi sp. nov., isolated from jeotgal, a traditional Korean fermented seafood.</title>
        <authorList>
            <person name="Yoon J.H."/>
            <person name="Lee C.H."/>
            <person name="Oh T.K."/>
        </authorList>
    </citation>
    <scope>NUCLEOTIDE SEQUENCE [LARGE SCALE GENOMIC DNA]</scope>
    <source>
        <strain evidence="4 5">DSM 16189</strain>
    </source>
</reference>
<comment type="caution">
    <text evidence="1">Lacks conserved residue(s) required for the propagation of feature annotation.</text>
</comment>
<comment type="catalytic activity">
    <reaction evidence="1">
        <text>thiamine phosphate + ATP = thiamine diphosphate + ADP</text>
        <dbReference type="Rhea" id="RHEA:15913"/>
        <dbReference type="ChEBI" id="CHEBI:30616"/>
        <dbReference type="ChEBI" id="CHEBI:37575"/>
        <dbReference type="ChEBI" id="CHEBI:58937"/>
        <dbReference type="ChEBI" id="CHEBI:456216"/>
        <dbReference type="EC" id="2.7.4.16"/>
    </reaction>
</comment>
<evidence type="ECO:0000313" key="5">
    <source>
        <dbReference type="Proteomes" id="UP000028549"/>
    </source>
</evidence>
<dbReference type="HAMAP" id="MF_02128">
    <property type="entry name" value="TMP_kinase"/>
    <property type="match status" value="1"/>
</dbReference>
<dbReference type="GO" id="GO:0000287">
    <property type="term" value="F:magnesium ion binding"/>
    <property type="evidence" value="ECO:0007669"/>
    <property type="project" value="UniProtKB-UniRule"/>
</dbReference>
<feature type="binding site" evidence="1">
    <location>
        <position position="67"/>
    </location>
    <ligand>
        <name>Mg(2+)</name>
        <dbReference type="ChEBI" id="CHEBI:18420"/>
        <label>2</label>
    </ligand>
</feature>
<feature type="binding site" evidence="1">
    <location>
        <begin position="114"/>
        <end position="115"/>
    </location>
    <ligand>
        <name>ATP</name>
        <dbReference type="ChEBI" id="CHEBI:30616"/>
    </ligand>
</feature>
<dbReference type="GO" id="GO:0009229">
    <property type="term" value="P:thiamine diphosphate biosynthetic process"/>
    <property type="evidence" value="ECO:0007669"/>
    <property type="project" value="UniProtKB-UniRule"/>
</dbReference>